<feature type="domain" description="Trafficking protein particle complex subunit 13 N-terminal" evidence="1">
    <location>
        <begin position="23"/>
        <end position="183"/>
    </location>
</feature>
<dbReference type="InterPro" id="IPR055427">
    <property type="entry name" value="TRAPPC13_N"/>
</dbReference>
<dbReference type="PANTHER" id="PTHR13134:SF3">
    <property type="entry name" value="TRAFFICKING PROTEIN PARTICLE COMPLEX SUBUNIT 13"/>
    <property type="match status" value="1"/>
</dbReference>
<reference evidence="4" key="1">
    <citation type="submission" date="2016-04" db="UniProtKB">
        <authorList>
            <consortium name="WormBaseParasite"/>
        </authorList>
    </citation>
    <scope>IDENTIFICATION</scope>
</reference>
<dbReference type="STRING" id="6216.A0A158QDQ0"/>
<dbReference type="Proteomes" id="UP000274504">
    <property type="component" value="Unassembled WGS sequence"/>
</dbReference>
<evidence type="ECO:0000313" key="2">
    <source>
        <dbReference type="EMBL" id="VDL33193.1"/>
    </source>
</evidence>
<organism evidence="4">
    <name type="scientific">Hymenolepis diminuta</name>
    <name type="common">Rat tapeworm</name>
    <dbReference type="NCBI Taxonomy" id="6216"/>
    <lineage>
        <taxon>Eukaryota</taxon>
        <taxon>Metazoa</taxon>
        <taxon>Spiralia</taxon>
        <taxon>Lophotrochozoa</taxon>
        <taxon>Platyhelminthes</taxon>
        <taxon>Cestoda</taxon>
        <taxon>Eucestoda</taxon>
        <taxon>Cyclophyllidea</taxon>
        <taxon>Hymenolepididae</taxon>
        <taxon>Hymenolepis</taxon>
    </lineage>
</organism>
<reference evidence="2 3" key="2">
    <citation type="submission" date="2018-11" db="EMBL/GenBank/DDBJ databases">
        <authorList>
            <consortium name="Pathogen Informatics"/>
        </authorList>
    </citation>
    <scope>NUCLEOTIDE SEQUENCE [LARGE SCALE GENOMIC DNA]</scope>
</reference>
<evidence type="ECO:0000313" key="4">
    <source>
        <dbReference type="WBParaSite" id="HDID_0000346301-mRNA-1"/>
    </source>
</evidence>
<dbReference type="OrthoDB" id="10250284at2759"/>
<dbReference type="GO" id="GO:1990072">
    <property type="term" value="C:TRAPPIII protein complex"/>
    <property type="evidence" value="ECO:0007669"/>
    <property type="project" value="TreeGrafter"/>
</dbReference>
<proteinExistence type="predicted"/>
<evidence type="ECO:0000313" key="3">
    <source>
        <dbReference type="Proteomes" id="UP000274504"/>
    </source>
</evidence>
<sequence>MVSAPLLAVEVVSLASFQFLARRLSRPSFASLAPLVSEPLTDNYAGAWAKTHLSNRQGLFGQQSENQLELGGPSDLLALSQNFGLLFIGETFSCHISLHNDSPYECKKVILKVAVQGSREHTQLAIRGSSAGQLPSVVEGGGASGWTAAEGCRLRPQENFNAVIQHDLKEMGVNTLLCSVSYVVRLPISALQEAIMGPGGVQLPSGPLVTEITVPKGE</sequence>
<dbReference type="Pfam" id="PF06159">
    <property type="entry name" value="TRAPPC13_N"/>
    <property type="match status" value="1"/>
</dbReference>
<protein>
    <submittedName>
        <fullName evidence="4">Trafficking protein particle complex subunit 13-like</fullName>
    </submittedName>
</protein>
<dbReference type="EMBL" id="UYSG01001054">
    <property type="protein sequence ID" value="VDL33193.1"/>
    <property type="molecule type" value="Genomic_DNA"/>
</dbReference>
<name>A0A158QDQ0_HYMDI</name>
<evidence type="ECO:0000259" key="1">
    <source>
        <dbReference type="Pfam" id="PF06159"/>
    </source>
</evidence>
<accession>A0A158QDQ0</accession>
<dbReference type="AlphaFoldDB" id="A0A158QDQ0"/>
<dbReference type="InterPro" id="IPR010378">
    <property type="entry name" value="TRAPPC13"/>
</dbReference>
<gene>
    <name evidence="2" type="ORF">HDID_LOCUS3461</name>
</gene>
<dbReference type="WBParaSite" id="HDID_0000346301-mRNA-1">
    <property type="protein sequence ID" value="HDID_0000346301-mRNA-1"/>
    <property type="gene ID" value="HDID_0000346301"/>
</dbReference>
<dbReference type="PANTHER" id="PTHR13134">
    <property type="entry name" value="TRAFFICKING PROTEIN PARTICLE COMPLEX SUBUNIT 13"/>
    <property type="match status" value="1"/>
</dbReference>